<feature type="domain" description="O-antigen ligase-related" evidence="7">
    <location>
        <begin position="217"/>
        <end position="344"/>
    </location>
</feature>
<name>A0ABS7ZH20_9MICO</name>
<evidence type="ECO:0000256" key="2">
    <source>
        <dbReference type="ARBA" id="ARBA00022692"/>
    </source>
</evidence>
<feature type="transmembrane region" description="Helical" evidence="6">
    <location>
        <begin position="148"/>
        <end position="167"/>
    </location>
</feature>
<evidence type="ECO:0000256" key="6">
    <source>
        <dbReference type="SAM" id="Phobius"/>
    </source>
</evidence>
<dbReference type="GO" id="GO:0016874">
    <property type="term" value="F:ligase activity"/>
    <property type="evidence" value="ECO:0007669"/>
    <property type="project" value="UniProtKB-KW"/>
</dbReference>
<evidence type="ECO:0000259" key="7">
    <source>
        <dbReference type="Pfam" id="PF04932"/>
    </source>
</evidence>
<keyword evidence="9" id="KW-1185">Reference proteome</keyword>
<dbReference type="RefSeq" id="WP_225564659.1">
    <property type="nucleotide sequence ID" value="NZ_JAIXCQ010000003.1"/>
</dbReference>
<comment type="caution">
    <text evidence="8">The sequence shown here is derived from an EMBL/GenBank/DDBJ whole genome shotgun (WGS) entry which is preliminary data.</text>
</comment>
<gene>
    <name evidence="8" type="ORF">LEP48_05955</name>
</gene>
<feature type="transmembrane region" description="Helical" evidence="6">
    <location>
        <begin position="63"/>
        <end position="81"/>
    </location>
</feature>
<dbReference type="EMBL" id="JAIXCQ010000003">
    <property type="protein sequence ID" value="MCA5892899.1"/>
    <property type="molecule type" value="Genomic_DNA"/>
</dbReference>
<feature type="transmembrane region" description="Helical" evidence="6">
    <location>
        <begin position="380"/>
        <end position="403"/>
    </location>
</feature>
<dbReference type="Proteomes" id="UP001319870">
    <property type="component" value="Unassembled WGS sequence"/>
</dbReference>
<keyword evidence="4 6" id="KW-0472">Membrane</keyword>
<dbReference type="Pfam" id="PF04932">
    <property type="entry name" value="Wzy_C"/>
    <property type="match status" value="1"/>
</dbReference>
<keyword evidence="3 6" id="KW-1133">Transmembrane helix</keyword>
<feature type="transmembrane region" description="Helical" evidence="6">
    <location>
        <begin position="119"/>
        <end position="136"/>
    </location>
</feature>
<feature type="region of interest" description="Disordered" evidence="5">
    <location>
        <begin position="409"/>
        <end position="445"/>
    </location>
</feature>
<keyword evidence="2 6" id="KW-0812">Transmembrane</keyword>
<sequence>MVGVAGLLLALGAASVVDSRSATIAALALFGAGLLIYDPMSVPVIAMPVSIVVERVGAGSIDLTISDVVLFAAFWVALLFAPRPFSRPMRAMLWLNAFYQAATLFTVVANPYQANTVEWFHAWLLVGGALVVGWAVGRSGRARIGMSLFLAACAVLALSTCLDWLMAAAQGDFGPVYPQFPFPMHKNFVGDVVAFAAVVAYARPSWLGWHRRWALSTFWLCSLAVLASQSRQALIGLAGALVLLALRPEPGRKRSLTILLAIIPAVVFVGTMVSEQLESDNRFNSAHQRLTWYEQALTVWNQNPAVGVGLRWWTAGRTEYGFQPPNAELEILTSAGTVGLIGFLTMVVGMTIVLWRMDRRYGTLAVALLGSRLAQGQFDLFWVSIQVSVPFLLIGVCLGAQAFQASQEAADPPPDAEALASGGTAPGGTAPEAPGSAHSSVGVRA</sequence>
<dbReference type="PANTHER" id="PTHR37422">
    <property type="entry name" value="TEICHURONIC ACID BIOSYNTHESIS PROTEIN TUAE"/>
    <property type="match status" value="1"/>
</dbReference>
<evidence type="ECO:0000313" key="9">
    <source>
        <dbReference type="Proteomes" id="UP001319870"/>
    </source>
</evidence>
<evidence type="ECO:0000256" key="5">
    <source>
        <dbReference type="SAM" id="MobiDB-lite"/>
    </source>
</evidence>
<accession>A0ABS7ZH20</accession>
<evidence type="ECO:0000313" key="8">
    <source>
        <dbReference type="EMBL" id="MCA5892899.1"/>
    </source>
</evidence>
<dbReference type="InterPro" id="IPR007016">
    <property type="entry name" value="O-antigen_ligase-rel_domated"/>
</dbReference>
<evidence type="ECO:0000256" key="1">
    <source>
        <dbReference type="ARBA" id="ARBA00004141"/>
    </source>
</evidence>
<evidence type="ECO:0000256" key="4">
    <source>
        <dbReference type="ARBA" id="ARBA00023136"/>
    </source>
</evidence>
<feature type="transmembrane region" description="Helical" evidence="6">
    <location>
        <begin position="256"/>
        <end position="274"/>
    </location>
</feature>
<evidence type="ECO:0000256" key="3">
    <source>
        <dbReference type="ARBA" id="ARBA00022989"/>
    </source>
</evidence>
<reference evidence="8 9" key="1">
    <citation type="submission" date="2021-09" db="EMBL/GenBank/DDBJ databases">
        <title>Isoptericola luteus sp. nov., a novel bacterium isolated from Harbin, the capital city of Heilongjiang province.</title>
        <authorList>
            <person name="Li J."/>
        </authorList>
    </citation>
    <scope>NUCLEOTIDE SEQUENCE [LARGE SCALE GENOMIC DNA]</scope>
    <source>
        <strain evidence="8 9">NEAU-Y5</strain>
    </source>
</reference>
<feature type="transmembrane region" description="Helical" evidence="6">
    <location>
        <begin position="93"/>
        <end position="113"/>
    </location>
</feature>
<protein>
    <submittedName>
        <fullName evidence="8">O-antigen ligase family protein</fullName>
    </submittedName>
</protein>
<dbReference type="InterPro" id="IPR051533">
    <property type="entry name" value="WaaL-like"/>
</dbReference>
<dbReference type="PANTHER" id="PTHR37422:SF13">
    <property type="entry name" value="LIPOPOLYSACCHARIDE BIOSYNTHESIS PROTEIN PA4999-RELATED"/>
    <property type="match status" value="1"/>
</dbReference>
<comment type="subcellular location">
    <subcellularLocation>
        <location evidence="1">Membrane</location>
        <topology evidence="1">Multi-pass membrane protein</topology>
    </subcellularLocation>
</comment>
<proteinExistence type="predicted"/>
<feature type="compositionally biased region" description="Low complexity" evidence="5">
    <location>
        <begin position="409"/>
        <end position="437"/>
    </location>
</feature>
<organism evidence="8 9">
    <name type="scientific">Isoptericola luteus</name>
    <dbReference type="NCBI Taxonomy" id="2879484"/>
    <lineage>
        <taxon>Bacteria</taxon>
        <taxon>Bacillati</taxon>
        <taxon>Actinomycetota</taxon>
        <taxon>Actinomycetes</taxon>
        <taxon>Micrococcales</taxon>
        <taxon>Promicromonosporaceae</taxon>
        <taxon>Isoptericola</taxon>
    </lineage>
</organism>
<feature type="transmembrane region" description="Helical" evidence="6">
    <location>
        <begin position="331"/>
        <end position="355"/>
    </location>
</feature>
<keyword evidence="8" id="KW-0436">Ligase</keyword>